<dbReference type="Proteomes" id="UP001567538">
    <property type="component" value="Unassembled WGS sequence"/>
</dbReference>
<evidence type="ECO:0000256" key="1">
    <source>
        <dbReference type="SAM" id="MobiDB-lite"/>
    </source>
</evidence>
<dbReference type="AlphaFoldDB" id="A0ABD1GMX1"/>
<name>A0ABD1GMX1_SALDI</name>
<proteinExistence type="predicted"/>
<reference evidence="2 3" key="1">
    <citation type="submission" date="2024-06" db="EMBL/GenBank/DDBJ databases">
        <title>A chromosome level genome sequence of Diviner's sage (Salvia divinorum).</title>
        <authorList>
            <person name="Ford S.A."/>
            <person name="Ro D.-K."/>
            <person name="Ness R.W."/>
            <person name="Phillips M.A."/>
        </authorList>
    </citation>
    <scope>NUCLEOTIDE SEQUENCE [LARGE SCALE GENOMIC DNA]</scope>
    <source>
        <strain evidence="2">SAF-2024a</strain>
        <tissue evidence="2">Leaf</tissue>
    </source>
</reference>
<protein>
    <submittedName>
        <fullName evidence="2">Uncharacterized protein</fullName>
    </submittedName>
</protein>
<dbReference type="EMBL" id="JBEAFC010000008">
    <property type="protein sequence ID" value="KAL1545470.1"/>
    <property type="molecule type" value="Genomic_DNA"/>
</dbReference>
<comment type="caution">
    <text evidence="2">The sequence shown here is derived from an EMBL/GenBank/DDBJ whole genome shotgun (WGS) entry which is preliminary data.</text>
</comment>
<gene>
    <name evidence="2" type="ORF">AAHA92_22195</name>
</gene>
<evidence type="ECO:0000313" key="3">
    <source>
        <dbReference type="Proteomes" id="UP001567538"/>
    </source>
</evidence>
<accession>A0ABD1GMX1</accession>
<organism evidence="2 3">
    <name type="scientific">Salvia divinorum</name>
    <name type="common">Maria pastora</name>
    <name type="synonym">Diviner's sage</name>
    <dbReference type="NCBI Taxonomy" id="28513"/>
    <lineage>
        <taxon>Eukaryota</taxon>
        <taxon>Viridiplantae</taxon>
        <taxon>Streptophyta</taxon>
        <taxon>Embryophyta</taxon>
        <taxon>Tracheophyta</taxon>
        <taxon>Spermatophyta</taxon>
        <taxon>Magnoliopsida</taxon>
        <taxon>eudicotyledons</taxon>
        <taxon>Gunneridae</taxon>
        <taxon>Pentapetalae</taxon>
        <taxon>asterids</taxon>
        <taxon>lamiids</taxon>
        <taxon>Lamiales</taxon>
        <taxon>Lamiaceae</taxon>
        <taxon>Nepetoideae</taxon>
        <taxon>Mentheae</taxon>
        <taxon>Salviinae</taxon>
        <taxon>Salvia</taxon>
        <taxon>Salvia subgen. Calosphace</taxon>
    </lineage>
</organism>
<keyword evidence="3" id="KW-1185">Reference proteome</keyword>
<sequence length="112" mass="11814">MLLAADAKVAAVCSSLGAHVRCCSELSKILSGSFTLSLSCRICDFYLATARTKPGLAVRLTPPLPSLIGEIVNRPSKRFKLDVGRRTVAGQPPSPSGRNSCPGNMLRENGVS</sequence>
<feature type="region of interest" description="Disordered" evidence="1">
    <location>
        <begin position="84"/>
        <end position="112"/>
    </location>
</feature>
<evidence type="ECO:0000313" key="2">
    <source>
        <dbReference type="EMBL" id="KAL1545470.1"/>
    </source>
</evidence>